<dbReference type="EMBL" id="VSRR010033761">
    <property type="protein sequence ID" value="MPC71911.1"/>
    <property type="molecule type" value="Genomic_DNA"/>
</dbReference>
<evidence type="ECO:0000313" key="2">
    <source>
        <dbReference type="Proteomes" id="UP000324222"/>
    </source>
</evidence>
<proteinExistence type="predicted"/>
<organism evidence="1 2">
    <name type="scientific">Portunus trituberculatus</name>
    <name type="common">Swimming crab</name>
    <name type="synonym">Neptunus trituberculatus</name>
    <dbReference type="NCBI Taxonomy" id="210409"/>
    <lineage>
        <taxon>Eukaryota</taxon>
        <taxon>Metazoa</taxon>
        <taxon>Ecdysozoa</taxon>
        <taxon>Arthropoda</taxon>
        <taxon>Crustacea</taxon>
        <taxon>Multicrustacea</taxon>
        <taxon>Malacostraca</taxon>
        <taxon>Eumalacostraca</taxon>
        <taxon>Eucarida</taxon>
        <taxon>Decapoda</taxon>
        <taxon>Pleocyemata</taxon>
        <taxon>Brachyura</taxon>
        <taxon>Eubrachyura</taxon>
        <taxon>Portunoidea</taxon>
        <taxon>Portunidae</taxon>
        <taxon>Portuninae</taxon>
        <taxon>Portunus</taxon>
    </lineage>
</organism>
<dbReference type="Proteomes" id="UP000324222">
    <property type="component" value="Unassembled WGS sequence"/>
</dbReference>
<sequence length="74" mass="8151">MCQKSNKFTPKTLNPQCSGCCVRLKEEWLGTTPSLASFIISRTPVCLAIPRRVMGTDGGGTLAYWRQLESGTEE</sequence>
<gene>
    <name evidence="1" type="ORF">E2C01_066203</name>
</gene>
<protein>
    <submittedName>
        <fullName evidence="1">Uncharacterized protein</fullName>
    </submittedName>
</protein>
<reference evidence="1 2" key="1">
    <citation type="submission" date="2019-05" db="EMBL/GenBank/DDBJ databases">
        <title>Another draft genome of Portunus trituberculatus and its Hox gene families provides insights of decapod evolution.</title>
        <authorList>
            <person name="Jeong J.-H."/>
            <person name="Song I."/>
            <person name="Kim S."/>
            <person name="Choi T."/>
            <person name="Kim D."/>
            <person name="Ryu S."/>
            <person name="Kim W."/>
        </authorList>
    </citation>
    <scope>NUCLEOTIDE SEQUENCE [LARGE SCALE GENOMIC DNA]</scope>
    <source>
        <tissue evidence="1">Muscle</tissue>
    </source>
</reference>
<accession>A0A5B7HGG7</accession>
<keyword evidence="2" id="KW-1185">Reference proteome</keyword>
<dbReference type="AlphaFoldDB" id="A0A5B7HGG7"/>
<evidence type="ECO:0000313" key="1">
    <source>
        <dbReference type="EMBL" id="MPC71911.1"/>
    </source>
</evidence>
<comment type="caution">
    <text evidence="1">The sequence shown here is derived from an EMBL/GenBank/DDBJ whole genome shotgun (WGS) entry which is preliminary data.</text>
</comment>
<name>A0A5B7HGG7_PORTR</name>